<name>A0ABT6SRS4_9ACTN</name>
<dbReference type="InterPro" id="IPR045756">
    <property type="entry name" value="DUF6183"/>
</dbReference>
<protein>
    <submittedName>
        <fullName evidence="2">DUF6183 family protein</fullName>
    </submittedName>
</protein>
<dbReference type="EMBL" id="JASCIS010000004">
    <property type="protein sequence ID" value="MDI3417940.1"/>
    <property type="molecule type" value="Genomic_DNA"/>
</dbReference>
<accession>A0ABT6SRS4</accession>
<feature type="region of interest" description="Disordered" evidence="1">
    <location>
        <begin position="176"/>
        <end position="201"/>
    </location>
</feature>
<keyword evidence="3" id="KW-1185">Reference proteome</keyword>
<evidence type="ECO:0000313" key="3">
    <source>
        <dbReference type="Proteomes" id="UP001237105"/>
    </source>
</evidence>
<evidence type="ECO:0000313" key="2">
    <source>
        <dbReference type="EMBL" id="MDI3417940.1"/>
    </source>
</evidence>
<gene>
    <name evidence="2" type="ORF">QIT00_05085</name>
</gene>
<dbReference type="Pfam" id="PF19681">
    <property type="entry name" value="DUF6183"/>
    <property type="match status" value="1"/>
</dbReference>
<proteinExistence type="predicted"/>
<sequence>MEDAKDDLGSLTWGQAEQRAAQGDVDYLRKLATRLADRHAAAVEQVRDYEYQLAHVVRVLALTPGQSSLVQLLQLLDEKRPVGSGVQSQFVASLLAEHQRVADLAATVFNRRKRDRLDDLRSCLLHELVLRGVDVEASWPLRFWSLARPGGRPLNWLPAHRSGLETHVRFPSRKLRSSAGGVSTGLPTEGRVDPPTPRTTEPSALRDIATLGVHETIVAAVEAGGWGDCGAWVFTLDEAITIDRVPALLPTLPMSCVEGLGPSDRFEVATRPVEEIWGLLFETASMGGMYSSGAQGAYGRLWAWKSIAGLSGSPMDASMDEVERRARKCTWFHFEADAEWFHNEIYDYGIAALSPDRRRIAVLAATDTD</sequence>
<reference evidence="2 3" key="1">
    <citation type="submission" date="2023-05" db="EMBL/GenBank/DDBJ databases">
        <title>Draft genome sequence of Streptomyces sp. B-S-A12 isolated from a cave soil in Thailand.</title>
        <authorList>
            <person name="Chamroensaksri N."/>
            <person name="Muangham S."/>
        </authorList>
    </citation>
    <scope>NUCLEOTIDE SEQUENCE [LARGE SCALE GENOMIC DNA]</scope>
    <source>
        <strain evidence="2 3">B-S-A12</strain>
    </source>
</reference>
<evidence type="ECO:0000256" key="1">
    <source>
        <dbReference type="SAM" id="MobiDB-lite"/>
    </source>
</evidence>
<dbReference type="Proteomes" id="UP001237105">
    <property type="component" value="Unassembled WGS sequence"/>
</dbReference>
<dbReference type="RefSeq" id="WP_282533864.1">
    <property type="nucleotide sequence ID" value="NZ_JASCIS010000004.1"/>
</dbReference>
<organism evidence="2 3">
    <name type="scientific">Streptomyces luteolus</name>
    <dbReference type="NCBI Taxonomy" id="3043615"/>
    <lineage>
        <taxon>Bacteria</taxon>
        <taxon>Bacillati</taxon>
        <taxon>Actinomycetota</taxon>
        <taxon>Actinomycetes</taxon>
        <taxon>Kitasatosporales</taxon>
        <taxon>Streptomycetaceae</taxon>
        <taxon>Streptomyces</taxon>
    </lineage>
</organism>
<comment type="caution">
    <text evidence="2">The sequence shown here is derived from an EMBL/GenBank/DDBJ whole genome shotgun (WGS) entry which is preliminary data.</text>
</comment>